<protein>
    <recommendedName>
        <fullName evidence="1">RRM domain-containing protein</fullName>
    </recommendedName>
</protein>
<dbReference type="Gene3D" id="3.30.70.330">
    <property type="match status" value="1"/>
</dbReference>
<keyword evidence="2" id="KW-0614">Plasmid</keyword>
<keyword evidence="3" id="KW-1185">Reference proteome</keyword>
<dbReference type="SMART" id="SM00360">
    <property type="entry name" value="RRM"/>
    <property type="match status" value="1"/>
</dbReference>
<gene>
    <name evidence="2" type="ORF">ElP_72870</name>
</gene>
<evidence type="ECO:0000259" key="1">
    <source>
        <dbReference type="SMART" id="SM00360"/>
    </source>
</evidence>
<accession>A0A518HEP9</accession>
<geneLocation type="plasmid" evidence="3">
    <name>pelp_1</name>
</geneLocation>
<proteinExistence type="predicted"/>
<feature type="domain" description="RRM" evidence="1">
    <location>
        <begin position="175"/>
        <end position="248"/>
    </location>
</feature>
<dbReference type="Pfam" id="PF00076">
    <property type="entry name" value="RRM_1"/>
    <property type="match status" value="1"/>
</dbReference>
<evidence type="ECO:0000313" key="2">
    <source>
        <dbReference type="EMBL" id="QDV39323.1"/>
    </source>
</evidence>
<dbReference type="AlphaFoldDB" id="A0A518HEP9"/>
<dbReference type="EMBL" id="CP036427">
    <property type="protein sequence ID" value="QDV39323.1"/>
    <property type="molecule type" value="Genomic_DNA"/>
</dbReference>
<organism evidence="2 3">
    <name type="scientific">Tautonia plasticadhaerens</name>
    <dbReference type="NCBI Taxonomy" id="2527974"/>
    <lineage>
        <taxon>Bacteria</taxon>
        <taxon>Pseudomonadati</taxon>
        <taxon>Planctomycetota</taxon>
        <taxon>Planctomycetia</taxon>
        <taxon>Isosphaerales</taxon>
        <taxon>Isosphaeraceae</taxon>
        <taxon>Tautonia</taxon>
    </lineage>
</organism>
<dbReference type="InterPro" id="IPR012677">
    <property type="entry name" value="Nucleotide-bd_a/b_plait_sf"/>
</dbReference>
<dbReference type="CDD" id="cd00590">
    <property type="entry name" value="RRM_SF"/>
    <property type="match status" value="1"/>
</dbReference>
<dbReference type="SUPFAM" id="SSF54928">
    <property type="entry name" value="RNA-binding domain, RBD"/>
    <property type="match status" value="1"/>
</dbReference>
<dbReference type="RefSeq" id="WP_197447160.1">
    <property type="nucleotide sequence ID" value="NZ_CP036427.1"/>
</dbReference>
<dbReference type="GO" id="GO:0003723">
    <property type="term" value="F:RNA binding"/>
    <property type="evidence" value="ECO:0007669"/>
    <property type="project" value="InterPro"/>
</dbReference>
<dbReference type="InterPro" id="IPR000504">
    <property type="entry name" value="RRM_dom"/>
</dbReference>
<evidence type="ECO:0000313" key="3">
    <source>
        <dbReference type="Proteomes" id="UP000317835"/>
    </source>
</evidence>
<dbReference type="InterPro" id="IPR035979">
    <property type="entry name" value="RBD_domain_sf"/>
</dbReference>
<reference evidence="2 3" key="1">
    <citation type="submission" date="2019-02" db="EMBL/GenBank/DDBJ databases">
        <title>Deep-cultivation of Planctomycetes and their phenomic and genomic characterization uncovers novel biology.</title>
        <authorList>
            <person name="Wiegand S."/>
            <person name="Jogler M."/>
            <person name="Boedeker C."/>
            <person name="Pinto D."/>
            <person name="Vollmers J."/>
            <person name="Rivas-Marin E."/>
            <person name="Kohn T."/>
            <person name="Peeters S.H."/>
            <person name="Heuer A."/>
            <person name="Rast P."/>
            <person name="Oberbeckmann S."/>
            <person name="Bunk B."/>
            <person name="Jeske O."/>
            <person name="Meyerdierks A."/>
            <person name="Storesund J.E."/>
            <person name="Kallscheuer N."/>
            <person name="Luecker S."/>
            <person name="Lage O.M."/>
            <person name="Pohl T."/>
            <person name="Merkel B.J."/>
            <person name="Hornburger P."/>
            <person name="Mueller R.-W."/>
            <person name="Bruemmer F."/>
            <person name="Labrenz M."/>
            <person name="Spormann A.M."/>
            <person name="Op den Camp H."/>
            <person name="Overmann J."/>
            <person name="Amann R."/>
            <person name="Jetten M.S.M."/>
            <person name="Mascher T."/>
            <person name="Medema M.H."/>
            <person name="Devos D.P."/>
            <person name="Kaster A.-K."/>
            <person name="Ovreas L."/>
            <person name="Rohde M."/>
            <person name="Galperin M.Y."/>
            <person name="Jogler C."/>
        </authorList>
    </citation>
    <scope>NUCLEOTIDE SEQUENCE [LARGE SCALE GENOMIC DNA]</scope>
    <source>
        <strain evidence="2 3">ElP</strain>
        <plasmid evidence="3">pelp_1</plasmid>
    </source>
</reference>
<dbReference type="Proteomes" id="UP000317835">
    <property type="component" value="Plasmid pElP_1"/>
</dbReference>
<name>A0A518HEP9_9BACT</name>
<sequence>MDDLRQAFEQTLGIPFSVLPIPDRPIVRIFDGPAMLYGTREAKERPVLYSGQVDSIAAGSYPGYFLVGAWGHGVNSFAFYYARDDGCSRLYFRLAHGGAYMDNEAQAAKIAKFLPDFFAFEAERIREEGRILAIDAMYWGMYRVARADGVWEYFGSVFGESSREFDGFLTEGSCFVCVDGLRGDASLHDLDDLFRPFGEVRYRWAEFEPDGHRIGGACCVVMGSVGEARAAIAALHDREFHGRRLKLRQPSGIDAWR</sequence>
<dbReference type="KEGG" id="tpla:ElP_72870"/>